<dbReference type="GO" id="GO:0008170">
    <property type="term" value="F:N-methyltransferase activity"/>
    <property type="evidence" value="ECO:0007669"/>
    <property type="project" value="InterPro"/>
</dbReference>
<dbReference type="OrthoDB" id="9800801at2"/>
<comment type="similarity">
    <text evidence="1">Belongs to the N(4)/N(6)-methyltransferase family.</text>
</comment>
<dbReference type="PRINTS" id="PR00506">
    <property type="entry name" value="D21N6MTFRASE"/>
</dbReference>
<reference evidence="7 8" key="1">
    <citation type="submission" date="2017-02" db="EMBL/GenBank/DDBJ databases">
        <authorList>
            <person name="Peterson S.W."/>
        </authorList>
    </citation>
    <scope>NUCLEOTIDE SEQUENCE [LARGE SCALE GENOMIC DNA]</scope>
    <source>
        <strain evidence="7 8">ATCC 51222</strain>
    </source>
</reference>
<dbReference type="Pfam" id="PF01555">
    <property type="entry name" value="N6_N4_Mtase"/>
    <property type="match status" value="1"/>
</dbReference>
<dbReference type="Gene3D" id="3.40.50.150">
    <property type="entry name" value="Vaccinia Virus protein VP39"/>
    <property type="match status" value="1"/>
</dbReference>
<keyword evidence="3 7" id="KW-0808">Transferase</keyword>
<dbReference type="InterPro" id="IPR002941">
    <property type="entry name" value="DNA_methylase_N4/N6"/>
</dbReference>
<evidence type="ECO:0000256" key="1">
    <source>
        <dbReference type="ARBA" id="ARBA00006594"/>
    </source>
</evidence>
<keyword evidence="2 7" id="KW-0489">Methyltransferase</keyword>
<dbReference type="InterPro" id="IPR002295">
    <property type="entry name" value="N4/N6-MTase_EcoPI_Mod-like"/>
</dbReference>
<dbReference type="STRING" id="290054.SAMN02745114_01506"/>
<dbReference type="GO" id="GO:0009307">
    <property type="term" value="P:DNA restriction-modification system"/>
    <property type="evidence" value="ECO:0007669"/>
    <property type="project" value="UniProtKB-KW"/>
</dbReference>
<evidence type="ECO:0000313" key="8">
    <source>
        <dbReference type="Proteomes" id="UP000190657"/>
    </source>
</evidence>
<feature type="domain" description="DNA methylase N-4/N-6" evidence="6">
    <location>
        <begin position="121"/>
        <end position="452"/>
    </location>
</feature>
<protein>
    <submittedName>
        <fullName evidence="7">Adenine-specific DNA-methyltransferase</fullName>
    </submittedName>
</protein>
<name>A0A1T4N7E6_9FIRM</name>
<dbReference type="PIRSF" id="PIRSF015855">
    <property type="entry name" value="TypeIII_Mtase_mKpnI"/>
    <property type="match status" value="1"/>
</dbReference>
<evidence type="ECO:0000256" key="4">
    <source>
        <dbReference type="ARBA" id="ARBA00022691"/>
    </source>
</evidence>
<proteinExistence type="inferred from homology"/>
<dbReference type="GO" id="GO:0032259">
    <property type="term" value="P:methylation"/>
    <property type="evidence" value="ECO:0007669"/>
    <property type="project" value="UniProtKB-KW"/>
</dbReference>
<dbReference type="InterPro" id="IPR002052">
    <property type="entry name" value="DNA_methylase_N6_adenine_CS"/>
</dbReference>
<evidence type="ECO:0000256" key="3">
    <source>
        <dbReference type="ARBA" id="ARBA00022679"/>
    </source>
</evidence>
<evidence type="ECO:0000256" key="2">
    <source>
        <dbReference type="ARBA" id="ARBA00022603"/>
    </source>
</evidence>
<evidence type="ECO:0000256" key="5">
    <source>
        <dbReference type="ARBA" id="ARBA00022747"/>
    </source>
</evidence>
<keyword evidence="5" id="KW-0680">Restriction system</keyword>
<dbReference type="GO" id="GO:0003677">
    <property type="term" value="F:DNA binding"/>
    <property type="evidence" value="ECO:0007669"/>
    <property type="project" value="InterPro"/>
</dbReference>
<evidence type="ECO:0000313" key="7">
    <source>
        <dbReference type="EMBL" id="SJZ75220.1"/>
    </source>
</evidence>
<dbReference type="EMBL" id="FUWW01000019">
    <property type="protein sequence ID" value="SJZ75220.1"/>
    <property type="molecule type" value="Genomic_DNA"/>
</dbReference>
<dbReference type="Proteomes" id="UP000190657">
    <property type="component" value="Unassembled WGS sequence"/>
</dbReference>
<sequence>MDKLKMQTANKADENFKKLAEMFPNAVTETIDENGEVVRAIDKDVLMQEISCKVVDGNEERYQFTWPDKKKSVLLANAPINKTLRPCREESVDFDNTENLYIEGDNLEVLKLLQETYLGKIKMIYIDPPYNTGNDFVYEDDFAQSTDEYLANSGQFDDDGNRMVQNTESNGRFHTDWLNMIYPRLRLAKDLLSEQGVLVISIDDNEIVNMRKCCDHIFGEENLVNCFIWNCSTAGGIRPKFASKTHEYILVYAKNKNAMDMIYAPLSSDAIKMYTQKDEKGLYRDKDFVFKNKSTNNNQKYGIECPDGEVVYPKDGCIYRFIRPKFDEALQENMVTFKKTNTGPLVTADGKQAHWNIYIRKYLGEAMGAPSTLIPKEMMSIYNVGTQCVQDLFDGIRVFENVKPVDVIVYLVNMLSSTGDTILDFFSGSATTAHAVMQLNAEDGGHRKFIMVQLPEETDEKSDAYKAGYKNICEIGKERIRRAGNKIKGDCIAKIDEYNSKVRVLMNSPNSKGIPIEEDEPMPIPDIGFRVLKCDTSNMKEVYYNPAEYEPSLFSSLEDNIKEDRTPEDLLFQVMLDLGVLLSSRIEDTTIAGKKVFNVEENYLIACFDDNVTEDVITEIAKQKPYYFVMRDSSMANDSVATNFEQIFATYSPDTVRKVL</sequence>
<evidence type="ECO:0000259" key="6">
    <source>
        <dbReference type="Pfam" id="PF01555"/>
    </source>
</evidence>
<dbReference type="AlphaFoldDB" id="A0A1T4N7E6"/>
<keyword evidence="8" id="KW-1185">Reference proteome</keyword>
<dbReference type="RefSeq" id="WP_078768957.1">
    <property type="nucleotide sequence ID" value="NZ_FUWW01000019.1"/>
</dbReference>
<dbReference type="InterPro" id="IPR029063">
    <property type="entry name" value="SAM-dependent_MTases_sf"/>
</dbReference>
<gene>
    <name evidence="7" type="ORF">SAMN02745114_01506</name>
</gene>
<dbReference type="PROSITE" id="PS00092">
    <property type="entry name" value="N6_MTASE"/>
    <property type="match status" value="1"/>
</dbReference>
<accession>A0A1T4N7E6</accession>
<keyword evidence="4" id="KW-0949">S-adenosyl-L-methionine</keyword>
<organism evidence="7 8">
    <name type="scientific">Eubacterium coprostanoligenes</name>
    <dbReference type="NCBI Taxonomy" id="290054"/>
    <lineage>
        <taxon>Bacteria</taxon>
        <taxon>Bacillati</taxon>
        <taxon>Bacillota</taxon>
        <taxon>Clostridia</taxon>
        <taxon>Eubacteriales</taxon>
        <taxon>Eubacteriaceae</taxon>
        <taxon>Eubacterium</taxon>
    </lineage>
</organism>
<dbReference type="SUPFAM" id="SSF53335">
    <property type="entry name" value="S-adenosyl-L-methionine-dependent methyltransferases"/>
    <property type="match status" value="1"/>
</dbReference>